<gene>
    <name evidence="2" type="ORF">ANN_13807</name>
</gene>
<keyword evidence="1" id="KW-0472">Membrane</keyword>
<comment type="caution">
    <text evidence="2">The sequence shown here is derived from an EMBL/GenBank/DDBJ whole genome shotgun (WGS) entry which is preliminary data.</text>
</comment>
<sequence length="283" mass="31678">MGRAELDMQPPPREEELILRDMLLKVNDSCEQNGMKINANKTKSMVIGRKKIKKVILRILNEAVEQVGSFKYLGCTINSNMSCQEVKTRTAMAKEAFNRKRTIFCRPLEKELRKRLVKCFIPPFGCPGGDTGEGHHEERDGEKKRRSTNVIGRVGAWAFGLEGGWAGGLVVGWVGGWVDGLVGGLAGWWMRGWVGWWVGMWVGVGRWVGGWVSVWVGGFVNGWVGERVRGRACGLAGWAGGWVGGRVGRWMILRLQSRFELKKKKSHNLNALSVKNSDHDEAW</sequence>
<evidence type="ECO:0000313" key="2">
    <source>
        <dbReference type="EMBL" id="KAJ4437868.1"/>
    </source>
</evidence>
<dbReference type="EMBL" id="JAJSOF020000019">
    <property type="protein sequence ID" value="KAJ4437868.1"/>
    <property type="molecule type" value="Genomic_DNA"/>
</dbReference>
<keyword evidence="1" id="KW-1133">Transmembrane helix</keyword>
<protein>
    <recommendedName>
        <fullName evidence="4">Reverse transcriptase domain-containing protein</fullName>
    </recommendedName>
</protein>
<feature type="transmembrane region" description="Helical" evidence="1">
    <location>
        <begin position="154"/>
        <end position="174"/>
    </location>
</feature>
<proteinExistence type="predicted"/>
<keyword evidence="1" id="KW-0812">Transmembrane</keyword>
<evidence type="ECO:0000313" key="3">
    <source>
        <dbReference type="Proteomes" id="UP001148838"/>
    </source>
</evidence>
<dbReference type="PANTHER" id="PTHR47027">
    <property type="entry name" value="REVERSE TRANSCRIPTASE DOMAIN-CONTAINING PROTEIN"/>
    <property type="match status" value="1"/>
</dbReference>
<accession>A0ABQ8SVJ9</accession>
<feature type="transmembrane region" description="Helical" evidence="1">
    <location>
        <begin position="194"/>
        <end position="220"/>
    </location>
</feature>
<evidence type="ECO:0000256" key="1">
    <source>
        <dbReference type="SAM" id="Phobius"/>
    </source>
</evidence>
<reference evidence="2 3" key="1">
    <citation type="journal article" date="2022" name="Allergy">
        <title>Genome assembly and annotation of Periplaneta americana reveal a comprehensive cockroach allergen profile.</title>
        <authorList>
            <person name="Wang L."/>
            <person name="Xiong Q."/>
            <person name="Saelim N."/>
            <person name="Wang L."/>
            <person name="Nong W."/>
            <person name="Wan A.T."/>
            <person name="Shi M."/>
            <person name="Liu X."/>
            <person name="Cao Q."/>
            <person name="Hui J.H.L."/>
            <person name="Sookrung N."/>
            <person name="Leung T.F."/>
            <person name="Tungtrongchitr A."/>
            <person name="Tsui S.K.W."/>
        </authorList>
    </citation>
    <scope>NUCLEOTIDE SEQUENCE [LARGE SCALE GENOMIC DNA]</scope>
    <source>
        <strain evidence="2">PWHHKU_190912</strain>
    </source>
</reference>
<dbReference type="Proteomes" id="UP001148838">
    <property type="component" value="Unassembled WGS sequence"/>
</dbReference>
<organism evidence="2 3">
    <name type="scientific">Periplaneta americana</name>
    <name type="common">American cockroach</name>
    <name type="synonym">Blatta americana</name>
    <dbReference type="NCBI Taxonomy" id="6978"/>
    <lineage>
        <taxon>Eukaryota</taxon>
        <taxon>Metazoa</taxon>
        <taxon>Ecdysozoa</taxon>
        <taxon>Arthropoda</taxon>
        <taxon>Hexapoda</taxon>
        <taxon>Insecta</taxon>
        <taxon>Pterygota</taxon>
        <taxon>Neoptera</taxon>
        <taxon>Polyneoptera</taxon>
        <taxon>Dictyoptera</taxon>
        <taxon>Blattodea</taxon>
        <taxon>Blattoidea</taxon>
        <taxon>Blattidae</taxon>
        <taxon>Blattinae</taxon>
        <taxon>Periplaneta</taxon>
    </lineage>
</organism>
<dbReference type="PANTHER" id="PTHR47027:SF20">
    <property type="entry name" value="REVERSE TRANSCRIPTASE-LIKE PROTEIN WITH RNA-DIRECTED DNA POLYMERASE DOMAIN"/>
    <property type="match status" value="1"/>
</dbReference>
<keyword evidence="3" id="KW-1185">Reference proteome</keyword>
<evidence type="ECO:0008006" key="4">
    <source>
        <dbReference type="Google" id="ProtNLM"/>
    </source>
</evidence>
<name>A0ABQ8SVJ9_PERAM</name>